<evidence type="ECO:0000256" key="3">
    <source>
        <dbReference type="ARBA" id="ARBA00022448"/>
    </source>
</evidence>
<dbReference type="PANTHER" id="PTHR48022">
    <property type="entry name" value="PLASTIDIC GLUCOSE TRANSPORTER 4"/>
    <property type="match status" value="1"/>
</dbReference>
<keyword evidence="6 8" id="KW-0472">Membrane</keyword>
<feature type="domain" description="Major facilitator superfamily (MFS) profile" evidence="9">
    <location>
        <begin position="1"/>
        <end position="428"/>
    </location>
</feature>
<dbReference type="GeneID" id="71988484"/>
<evidence type="ECO:0000256" key="5">
    <source>
        <dbReference type="ARBA" id="ARBA00022989"/>
    </source>
</evidence>
<accession>A0A9Q8LC66</accession>
<dbReference type="NCBIfam" id="TIGR00879">
    <property type="entry name" value="SP"/>
    <property type="match status" value="1"/>
</dbReference>
<dbReference type="GO" id="GO:0005351">
    <property type="term" value="F:carbohydrate:proton symporter activity"/>
    <property type="evidence" value="ECO:0007669"/>
    <property type="project" value="TreeGrafter"/>
</dbReference>
<feature type="transmembrane region" description="Helical" evidence="8">
    <location>
        <begin position="86"/>
        <end position="106"/>
    </location>
</feature>
<comment type="subcellular location">
    <subcellularLocation>
        <location evidence="1">Membrane</location>
        <topology evidence="1">Multi-pass membrane protein</topology>
    </subcellularLocation>
</comment>
<keyword evidence="5 8" id="KW-1133">Transmembrane helix</keyword>
<dbReference type="PANTHER" id="PTHR48022:SF28">
    <property type="entry name" value="MAJOR FACILITATOR SUPERFAMILY (MFS) PROFILE DOMAIN-CONTAINING PROTEIN-RELATED"/>
    <property type="match status" value="1"/>
</dbReference>
<dbReference type="InterPro" id="IPR036259">
    <property type="entry name" value="MFS_trans_sf"/>
</dbReference>
<dbReference type="RefSeq" id="XP_047759046.1">
    <property type="nucleotide sequence ID" value="XM_047907754.1"/>
</dbReference>
<comment type="similarity">
    <text evidence="2 7">Belongs to the major facilitator superfamily. Sugar transporter (TC 2.A.1.1) family.</text>
</comment>
<reference evidence="10" key="2">
    <citation type="journal article" date="2022" name="Microb. Genom.">
        <title>A chromosome-scale genome assembly of the tomato pathogen Cladosporium fulvum reveals a compartmentalized genome architecture and the presence of a dispensable chromosome.</title>
        <authorList>
            <person name="Zaccaron A.Z."/>
            <person name="Chen L.H."/>
            <person name="Samaras A."/>
            <person name="Stergiopoulos I."/>
        </authorList>
    </citation>
    <scope>NUCLEOTIDE SEQUENCE</scope>
    <source>
        <strain evidence="10">Race5_Kim</strain>
    </source>
</reference>
<sequence>MLFGYDQGLFGGILTNEAFLDQFNHASPTLQGQIVALYNVGCMLGCVVNMKTGDILGRKRSILLGCSIVIVGAVIQTASYGVAQMISGRVFGGIGTGILTTSIPIWQVETASAKHRGAAIVFQLVAVIFGGALASWMNYGFTFLPGPEVGWRFPIAFQVFVAVITISLVSLLPESPRWPIQRDRTEEAAVVISRLRAKQRYDPVVLAEVSMVSEAVNAERAQQTGITFREVFQGGSKQTLRRLLRGMGTQFMQQTGGTNVVATYMPVVLTQSFNMSARLALVLSATVSHWLMIWAALCSLVIDSVGRRRLMLWGTFAMSICFALIACGLAVDSAASLITAIAFIYLYYIAYGLSLLSIPFLYAAEFNSQRFQNLGPSLATLTNWTTCYIVVSVTPPGIASIGWKYYMIYAITNAAFVPLVYFFYPETARLSLEEINDVIAPKHGGDHSISYKQATKDAVAARVSPEEEAVKFKLDGDVDRIEFAPEEKS</sequence>
<evidence type="ECO:0000313" key="10">
    <source>
        <dbReference type="EMBL" id="UJO14680.1"/>
    </source>
</evidence>
<keyword evidence="11" id="KW-1185">Reference proteome</keyword>
<evidence type="ECO:0000313" key="11">
    <source>
        <dbReference type="Proteomes" id="UP000756132"/>
    </source>
</evidence>
<dbReference type="InterPro" id="IPR020846">
    <property type="entry name" value="MFS_dom"/>
</dbReference>
<evidence type="ECO:0000256" key="8">
    <source>
        <dbReference type="SAM" id="Phobius"/>
    </source>
</evidence>
<evidence type="ECO:0000259" key="9">
    <source>
        <dbReference type="PROSITE" id="PS50850"/>
    </source>
</evidence>
<dbReference type="GO" id="GO:0016020">
    <property type="term" value="C:membrane"/>
    <property type="evidence" value="ECO:0007669"/>
    <property type="project" value="UniProtKB-SubCell"/>
</dbReference>
<dbReference type="Proteomes" id="UP000756132">
    <property type="component" value="Chromosome 3"/>
</dbReference>
<dbReference type="Pfam" id="PF00083">
    <property type="entry name" value="Sugar_tr"/>
    <property type="match status" value="1"/>
</dbReference>
<dbReference type="SUPFAM" id="SSF103473">
    <property type="entry name" value="MFS general substrate transporter"/>
    <property type="match status" value="1"/>
</dbReference>
<feature type="transmembrane region" description="Helical" evidence="8">
    <location>
        <begin position="30"/>
        <end position="50"/>
    </location>
</feature>
<organism evidence="10 11">
    <name type="scientific">Passalora fulva</name>
    <name type="common">Tomato leaf mold</name>
    <name type="synonym">Cladosporium fulvum</name>
    <dbReference type="NCBI Taxonomy" id="5499"/>
    <lineage>
        <taxon>Eukaryota</taxon>
        <taxon>Fungi</taxon>
        <taxon>Dikarya</taxon>
        <taxon>Ascomycota</taxon>
        <taxon>Pezizomycotina</taxon>
        <taxon>Dothideomycetes</taxon>
        <taxon>Dothideomycetidae</taxon>
        <taxon>Mycosphaerellales</taxon>
        <taxon>Mycosphaerellaceae</taxon>
        <taxon>Fulvia</taxon>
    </lineage>
</organism>
<feature type="transmembrane region" description="Helical" evidence="8">
    <location>
        <begin position="118"/>
        <end position="139"/>
    </location>
</feature>
<proteinExistence type="inferred from homology"/>
<gene>
    <name evidence="10" type="ORF">CLAFUR5_08606</name>
</gene>
<feature type="transmembrane region" description="Helical" evidence="8">
    <location>
        <begin position="337"/>
        <end position="362"/>
    </location>
</feature>
<dbReference type="InterPro" id="IPR050360">
    <property type="entry name" value="MFS_Sugar_Transporters"/>
</dbReference>
<evidence type="ECO:0000256" key="2">
    <source>
        <dbReference type="ARBA" id="ARBA00010992"/>
    </source>
</evidence>
<name>A0A9Q8LC66_PASFU</name>
<evidence type="ECO:0000256" key="6">
    <source>
        <dbReference type="ARBA" id="ARBA00023136"/>
    </source>
</evidence>
<feature type="transmembrane region" description="Helical" evidence="8">
    <location>
        <begin position="310"/>
        <end position="331"/>
    </location>
</feature>
<dbReference type="InterPro" id="IPR003663">
    <property type="entry name" value="Sugar/inositol_transpt"/>
</dbReference>
<dbReference type="InterPro" id="IPR005828">
    <property type="entry name" value="MFS_sugar_transport-like"/>
</dbReference>
<dbReference type="EMBL" id="CP090165">
    <property type="protein sequence ID" value="UJO14680.1"/>
    <property type="molecule type" value="Genomic_DNA"/>
</dbReference>
<dbReference type="PROSITE" id="PS50850">
    <property type="entry name" value="MFS"/>
    <property type="match status" value="1"/>
</dbReference>
<feature type="transmembrane region" description="Helical" evidence="8">
    <location>
        <begin position="374"/>
        <end position="394"/>
    </location>
</feature>
<keyword evidence="3 7" id="KW-0813">Transport</keyword>
<feature type="transmembrane region" description="Helical" evidence="8">
    <location>
        <begin position="62"/>
        <end position="80"/>
    </location>
</feature>
<dbReference type="PRINTS" id="PR00171">
    <property type="entry name" value="SUGRTRNSPORT"/>
</dbReference>
<dbReference type="AlphaFoldDB" id="A0A9Q8LC66"/>
<dbReference type="Gene3D" id="1.20.1250.20">
    <property type="entry name" value="MFS general substrate transporter like domains"/>
    <property type="match status" value="1"/>
</dbReference>
<evidence type="ECO:0000256" key="4">
    <source>
        <dbReference type="ARBA" id="ARBA00022692"/>
    </source>
</evidence>
<feature type="transmembrane region" description="Helical" evidence="8">
    <location>
        <begin position="275"/>
        <end position="298"/>
    </location>
</feature>
<reference evidence="10" key="1">
    <citation type="submission" date="2021-12" db="EMBL/GenBank/DDBJ databases">
        <authorList>
            <person name="Zaccaron A."/>
            <person name="Stergiopoulos I."/>
        </authorList>
    </citation>
    <scope>NUCLEOTIDE SEQUENCE</scope>
    <source>
        <strain evidence="10">Race5_Kim</strain>
    </source>
</reference>
<keyword evidence="4 8" id="KW-0812">Transmembrane</keyword>
<evidence type="ECO:0000256" key="1">
    <source>
        <dbReference type="ARBA" id="ARBA00004141"/>
    </source>
</evidence>
<protein>
    <submittedName>
        <fullName evidence="10">MFS-type transporter oryC</fullName>
    </submittedName>
</protein>
<dbReference type="OrthoDB" id="6133115at2759"/>
<dbReference type="KEGG" id="ffu:CLAFUR5_08606"/>
<feature type="transmembrane region" description="Helical" evidence="8">
    <location>
        <begin position="151"/>
        <end position="172"/>
    </location>
</feature>
<evidence type="ECO:0000256" key="7">
    <source>
        <dbReference type="RuleBase" id="RU003346"/>
    </source>
</evidence>